<evidence type="ECO:0000313" key="2">
    <source>
        <dbReference type="Proteomes" id="UP000198287"/>
    </source>
</evidence>
<accession>A0A226DT34</accession>
<dbReference type="AlphaFoldDB" id="A0A226DT34"/>
<comment type="caution">
    <text evidence="1">The sequence shown here is derived from an EMBL/GenBank/DDBJ whole genome shotgun (WGS) entry which is preliminary data.</text>
</comment>
<gene>
    <name evidence="1" type="ORF">Fcan01_16233</name>
</gene>
<evidence type="ECO:0008006" key="3">
    <source>
        <dbReference type="Google" id="ProtNLM"/>
    </source>
</evidence>
<dbReference type="EMBL" id="LNIX01000011">
    <property type="protein sequence ID" value="OXA48655.1"/>
    <property type="molecule type" value="Genomic_DNA"/>
</dbReference>
<organism evidence="1 2">
    <name type="scientific">Folsomia candida</name>
    <name type="common">Springtail</name>
    <dbReference type="NCBI Taxonomy" id="158441"/>
    <lineage>
        <taxon>Eukaryota</taxon>
        <taxon>Metazoa</taxon>
        <taxon>Ecdysozoa</taxon>
        <taxon>Arthropoda</taxon>
        <taxon>Hexapoda</taxon>
        <taxon>Collembola</taxon>
        <taxon>Entomobryomorpha</taxon>
        <taxon>Isotomoidea</taxon>
        <taxon>Isotomidae</taxon>
        <taxon>Proisotominae</taxon>
        <taxon>Folsomia</taxon>
    </lineage>
</organism>
<proteinExistence type="predicted"/>
<evidence type="ECO:0000313" key="1">
    <source>
        <dbReference type="EMBL" id="OXA48655.1"/>
    </source>
</evidence>
<reference evidence="1 2" key="1">
    <citation type="submission" date="2015-12" db="EMBL/GenBank/DDBJ databases">
        <title>The genome of Folsomia candida.</title>
        <authorList>
            <person name="Faddeeva A."/>
            <person name="Derks M.F."/>
            <person name="Anvar Y."/>
            <person name="Smit S."/>
            <person name="Van Straalen N."/>
            <person name="Roelofs D."/>
        </authorList>
    </citation>
    <scope>NUCLEOTIDE SEQUENCE [LARGE SCALE GENOMIC DNA]</scope>
    <source>
        <strain evidence="1 2">VU population</strain>
        <tissue evidence="1">Whole body</tissue>
    </source>
</reference>
<sequence>MEITNDTWTIPHFAVILPEILTKVMTFLSTPDLITCTLINTDFEIEARKRLLAQKWVRFPAKKLPLSPQSETTPYNITHFAGYNPRNLLIQNFKFSCPSILTNFLSSHAHHVVNLKILLPLRDPKWRQYLEYLSTFLPNLVSLQIQVITLGGLNCPDFIPPSHKPRVFWKVRKLGLTSSTWAQSGKLVDILPLFPNLASLSSDGIDPAVLEKFLHRGPSTQVGPRVTMTRLELSDPSFDLGHFSVILNIVAGTLESVKFFGMDNCPPHWLMNETGVAFPTMPRLKVFAVRLSPNSFRMITSGCSVVMPRLRLRFGRQAGMLVYPDQFPVLEKIVISRDEITQPCTQEEILTRQECFETSAAFLYNSFLRAGNSRGVTVTNLDIPFPPGDTFRVIGQMGEACAAGWPVDCGCGEVRNMSEFWDRVTAILPNLTRYQIMGEI</sequence>
<protein>
    <recommendedName>
        <fullName evidence="3">F-box domain-containing protein</fullName>
    </recommendedName>
</protein>
<dbReference type="OrthoDB" id="509497at2759"/>
<dbReference type="Proteomes" id="UP000198287">
    <property type="component" value="Unassembled WGS sequence"/>
</dbReference>
<keyword evidence="2" id="KW-1185">Reference proteome</keyword>
<name>A0A226DT34_FOLCA</name>